<dbReference type="InterPro" id="IPR020625">
    <property type="entry name" value="Schiff_base-form_aldolases_AS"/>
</dbReference>
<dbReference type="EMBL" id="VHSG01000003">
    <property type="protein sequence ID" value="TQV85616.1"/>
    <property type="molecule type" value="Genomic_DNA"/>
</dbReference>
<keyword evidence="18" id="KW-1185">Reference proteome</keyword>
<dbReference type="PROSITE" id="PS00665">
    <property type="entry name" value="DHDPS_1"/>
    <property type="match status" value="1"/>
</dbReference>
<evidence type="ECO:0000256" key="15">
    <source>
        <dbReference type="PIRSR" id="PIRSR001365-2"/>
    </source>
</evidence>
<evidence type="ECO:0000256" key="4">
    <source>
        <dbReference type="ARBA" id="ARBA00012086"/>
    </source>
</evidence>
<evidence type="ECO:0000256" key="7">
    <source>
        <dbReference type="ARBA" id="ARBA00022915"/>
    </source>
</evidence>
<dbReference type="NCBIfam" id="TIGR00674">
    <property type="entry name" value="dapA"/>
    <property type="match status" value="1"/>
</dbReference>
<feature type="site" description="Part of a proton relay during catalysis" evidence="12 16">
    <location>
        <position position="107"/>
    </location>
</feature>
<dbReference type="CDD" id="cd00950">
    <property type="entry name" value="DHDPS"/>
    <property type="match status" value="1"/>
</dbReference>
<dbReference type="InterPro" id="IPR020624">
    <property type="entry name" value="Schiff_base-form_aldolases_CS"/>
</dbReference>
<comment type="pathway">
    <text evidence="2 12">Amino-acid biosynthesis; L-lysine biosynthesis via DAP pathway; (S)-tetrahydrodipicolinate from L-aspartate: step 3/4.</text>
</comment>
<keyword evidence="7 12" id="KW-0220">Diaminopimelate biosynthesis</keyword>
<dbReference type="GO" id="GO:0019877">
    <property type="term" value="P:diaminopimelate biosynthetic process"/>
    <property type="evidence" value="ECO:0007669"/>
    <property type="project" value="UniProtKB-UniRule"/>
</dbReference>
<evidence type="ECO:0000313" key="17">
    <source>
        <dbReference type="EMBL" id="TQV85616.1"/>
    </source>
</evidence>
<feature type="active site" description="Schiff-base intermediate with substrate" evidence="12 14">
    <location>
        <position position="161"/>
    </location>
</feature>
<evidence type="ECO:0000256" key="11">
    <source>
        <dbReference type="ARBA" id="ARBA00047836"/>
    </source>
</evidence>
<feature type="binding site" evidence="12 15">
    <location>
        <position position="45"/>
    </location>
    <ligand>
        <name>pyruvate</name>
        <dbReference type="ChEBI" id="CHEBI:15361"/>
    </ligand>
</feature>
<evidence type="ECO:0000256" key="6">
    <source>
        <dbReference type="ARBA" id="ARBA00022605"/>
    </source>
</evidence>
<dbReference type="UniPathway" id="UPA00034">
    <property type="reaction ID" value="UER00017"/>
</dbReference>
<feature type="active site" description="Proton donor/acceptor" evidence="12 14">
    <location>
        <position position="133"/>
    </location>
</feature>
<keyword evidence="10 12" id="KW-0704">Schiff base</keyword>
<dbReference type="HAMAP" id="MF_00418">
    <property type="entry name" value="DapA"/>
    <property type="match status" value="1"/>
</dbReference>
<evidence type="ECO:0000256" key="8">
    <source>
        <dbReference type="ARBA" id="ARBA00023154"/>
    </source>
</evidence>
<keyword evidence="6 12" id="KW-0028">Amino-acid biosynthesis</keyword>
<comment type="caution">
    <text evidence="17">The sequence shown here is derived from an EMBL/GenBank/DDBJ whole genome shotgun (WGS) entry which is preliminary data.</text>
</comment>
<dbReference type="EC" id="4.3.3.7" evidence="4 12"/>
<comment type="function">
    <text evidence="1 12">Catalyzes the condensation of (S)-aspartate-beta-semialdehyde [(S)-ASA] and pyruvate to 4-hydroxy-tetrahydrodipicolinate (HTPA).</text>
</comment>
<feature type="site" description="L-lysine inhibitor binding" evidence="16">
    <location>
        <position position="106"/>
    </location>
</feature>
<dbReference type="GO" id="GO:0009089">
    <property type="term" value="P:lysine biosynthetic process via diaminopimelate"/>
    <property type="evidence" value="ECO:0007669"/>
    <property type="project" value="UniProtKB-UniRule"/>
</dbReference>
<dbReference type="Gene3D" id="3.20.20.70">
    <property type="entry name" value="Aldolase class I"/>
    <property type="match status" value="1"/>
</dbReference>
<feature type="site" description="L-lysine inhibitor binding; via carbonyl oxygen" evidence="16">
    <location>
        <position position="49"/>
    </location>
</feature>
<sequence>MIEGSMVALVTPMTADNRLDWDSLHKLVEWHLEQGTHAIVAVGTTGESATLSVTEHLDVIKRIVDQVNGRIPVIAGTGANATDEAVALTAAARERGADACLLVTPYYNKPTQEGLFLHYQHIARAVAIPQILYNVPGRTGVDMDPQTVIRLAAEDNIIGVKEATGELARVSHILDATDDFLVLSGDDATAVELMLLGGRGNISVTANVAPAAMARLCELALADATAQARELDRQLGPLHEALFVESNPIPVKWAVAQMGLIGTGIRLPLTPLAARYHDQVRAALDAAGLL</sequence>
<evidence type="ECO:0000256" key="3">
    <source>
        <dbReference type="ARBA" id="ARBA00007592"/>
    </source>
</evidence>
<dbReference type="SMART" id="SM01130">
    <property type="entry name" value="DHDPS"/>
    <property type="match status" value="1"/>
</dbReference>
<dbReference type="GO" id="GO:0008840">
    <property type="term" value="F:4-hydroxy-tetrahydrodipicolinate synthase activity"/>
    <property type="evidence" value="ECO:0007669"/>
    <property type="project" value="UniProtKB-UniRule"/>
</dbReference>
<dbReference type="SUPFAM" id="SSF51569">
    <property type="entry name" value="Aldolase"/>
    <property type="match status" value="1"/>
</dbReference>
<dbReference type="PANTHER" id="PTHR12128:SF66">
    <property type="entry name" value="4-HYDROXY-2-OXOGLUTARATE ALDOLASE, MITOCHONDRIAL"/>
    <property type="match status" value="1"/>
</dbReference>
<comment type="caution">
    <text evidence="12">Was originally thought to be a dihydrodipicolinate synthase (DHDPS), catalyzing the condensation of (S)-aspartate-beta-semialdehyde [(S)-ASA] and pyruvate to dihydrodipicolinate (DHDP). However, it was shown in E.coli that the product of the enzymatic reaction is not dihydrodipicolinate but in fact (4S)-4-hydroxy-2,3,4,5-tetrahydro-(2S)-dipicolinic acid (HTPA), and that the consecutive dehydration reaction leading to DHDP is not spontaneous but catalyzed by DapB.</text>
</comment>
<evidence type="ECO:0000256" key="13">
    <source>
        <dbReference type="PIRNR" id="PIRNR001365"/>
    </source>
</evidence>
<feature type="binding site" evidence="12 15">
    <location>
        <position position="202"/>
    </location>
    <ligand>
        <name>pyruvate</name>
        <dbReference type="ChEBI" id="CHEBI:15361"/>
    </ligand>
</feature>
<proteinExistence type="inferred from homology"/>
<dbReference type="PANTHER" id="PTHR12128">
    <property type="entry name" value="DIHYDRODIPICOLINATE SYNTHASE"/>
    <property type="match status" value="1"/>
</dbReference>
<evidence type="ECO:0000256" key="5">
    <source>
        <dbReference type="ARBA" id="ARBA00022490"/>
    </source>
</evidence>
<dbReference type="InterPro" id="IPR002220">
    <property type="entry name" value="DapA-like"/>
</dbReference>
<dbReference type="PROSITE" id="PS00666">
    <property type="entry name" value="DHDPS_2"/>
    <property type="match status" value="1"/>
</dbReference>
<dbReference type="Proteomes" id="UP000319732">
    <property type="component" value="Unassembled WGS sequence"/>
</dbReference>
<dbReference type="InterPro" id="IPR013785">
    <property type="entry name" value="Aldolase_TIM"/>
</dbReference>
<organism evidence="17 18">
    <name type="scientific">Exilibacterium tricleocarpae</name>
    <dbReference type="NCBI Taxonomy" id="2591008"/>
    <lineage>
        <taxon>Bacteria</taxon>
        <taxon>Pseudomonadati</taxon>
        <taxon>Pseudomonadota</taxon>
        <taxon>Gammaproteobacteria</taxon>
        <taxon>Cellvibrionales</taxon>
        <taxon>Cellvibrionaceae</taxon>
        <taxon>Exilibacterium</taxon>
    </lineage>
</organism>
<evidence type="ECO:0000313" key="18">
    <source>
        <dbReference type="Proteomes" id="UP000319732"/>
    </source>
</evidence>
<dbReference type="AlphaFoldDB" id="A0A545U825"/>
<evidence type="ECO:0000256" key="10">
    <source>
        <dbReference type="ARBA" id="ARBA00023270"/>
    </source>
</evidence>
<keyword evidence="8 12" id="KW-0457">Lysine biosynthesis</keyword>
<comment type="subunit">
    <text evidence="12">Homotetramer; dimer of dimers.</text>
</comment>
<evidence type="ECO:0000256" key="1">
    <source>
        <dbReference type="ARBA" id="ARBA00003294"/>
    </source>
</evidence>
<protein>
    <recommendedName>
        <fullName evidence="4 12">4-hydroxy-tetrahydrodipicolinate synthase</fullName>
        <shortName evidence="12">HTPA synthase</shortName>
        <ecNumber evidence="4 12">4.3.3.7</ecNumber>
    </recommendedName>
</protein>
<evidence type="ECO:0000256" key="14">
    <source>
        <dbReference type="PIRSR" id="PIRSR001365-1"/>
    </source>
</evidence>
<evidence type="ECO:0000256" key="12">
    <source>
        <dbReference type="HAMAP-Rule" id="MF_00418"/>
    </source>
</evidence>
<name>A0A545U825_9GAMM</name>
<gene>
    <name evidence="12" type="primary">dapA</name>
    <name evidence="17" type="ORF">FKG94_01845</name>
</gene>
<keyword evidence="5 12" id="KW-0963">Cytoplasm</keyword>
<dbReference type="InterPro" id="IPR005263">
    <property type="entry name" value="DapA"/>
</dbReference>
<evidence type="ECO:0000256" key="2">
    <source>
        <dbReference type="ARBA" id="ARBA00005120"/>
    </source>
</evidence>
<keyword evidence="9 12" id="KW-0456">Lyase</keyword>
<evidence type="ECO:0000256" key="9">
    <source>
        <dbReference type="ARBA" id="ARBA00023239"/>
    </source>
</evidence>
<dbReference type="PRINTS" id="PR00146">
    <property type="entry name" value="DHPICSNTHASE"/>
</dbReference>
<dbReference type="PIRSF" id="PIRSF001365">
    <property type="entry name" value="DHDPS"/>
    <property type="match status" value="1"/>
</dbReference>
<evidence type="ECO:0000256" key="16">
    <source>
        <dbReference type="PIRSR" id="PIRSR001365-3"/>
    </source>
</evidence>
<comment type="catalytic activity">
    <reaction evidence="11 12">
        <text>L-aspartate 4-semialdehyde + pyruvate = (2S,4S)-4-hydroxy-2,3,4,5-tetrahydrodipicolinate + H2O + H(+)</text>
        <dbReference type="Rhea" id="RHEA:34171"/>
        <dbReference type="ChEBI" id="CHEBI:15361"/>
        <dbReference type="ChEBI" id="CHEBI:15377"/>
        <dbReference type="ChEBI" id="CHEBI:15378"/>
        <dbReference type="ChEBI" id="CHEBI:67139"/>
        <dbReference type="ChEBI" id="CHEBI:537519"/>
        <dbReference type="EC" id="4.3.3.7"/>
    </reaction>
</comment>
<reference evidence="17 18" key="1">
    <citation type="submission" date="2019-06" db="EMBL/GenBank/DDBJ databases">
        <title>Whole genome sequence for Cellvibrionaceae sp. R142.</title>
        <authorList>
            <person name="Wang G."/>
        </authorList>
    </citation>
    <scope>NUCLEOTIDE SEQUENCE [LARGE SCALE GENOMIC DNA]</scope>
    <source>
        <strain evidence="17 18">R142</strain>
    </source>
</reference>
<comment type="similarity">
    <text evidence="3 12 13">Belongs to the DapA family.</text>
</comment>
<dbReference type="RefSeq" id="WP_142902467.1">
    <property type="nucleotide sequence ID" value="NZ_ML660087.1"/>
</dbReference>
<feature type="site" description="L-lysine inhibitor binding" evidence="16">
    <location>
        <position position="84"/>
    </location>
</feature>
<dbReference type="Pfam" id="PF00701">
    <property type="entry name" value="DHDPS"/>
    <property type="match status" value="1"/>
</dbReference>
<dbReference type="GO" id="GO:0005829">
    <property type="term" value="C:cytosol"/>
    <property type="evidence" value="ECO:0007669"/>
    <property type="project" value="TreeGrafter"/>
</dbReference>
<feature type="site" description="L-lysine inhibitor binding" evidence="16">
    <location>
        <position position="80"/>
    </location>
</feature>
<comment type="subcellular location">
    <subcellularLocation>
        <location evidence="12">Cytoplasm</location>
    </subcellularLocation>
</comment>
<dbReference type="OrthoDB" id="9782828at2"/>
<accession>A0A545U825</accession>
<feature type="site" description="Part of a proton relay during catalysis" evidence="12 16">
    <location>
        <position position="44"/>
    </location>
</feature>